<dbReference type="PANTHER" id="PTHR47926">
    <property type="entry name" value="PENTATRICOPEPTIDE REPEAT-CONTAINING PROTEIN"/>
    <property type="match status" value="1"/>
</dbReference>
<reference evidence="1" key="1">
    <citation type="submission" date="2024-03" db="EMBL/GenBank/DDBJ databases">
        <authorList>
            <consortium name="ELIXIR-Norway"/>
            <consortium name="Elixir Norway"/>
        </authorList>
    </citation>
    <scope>NUCLEOTIDE SEQUENCE</scope>
</reference>
<proteinExistence type="predicted"/>
<keyword evidence="2" id="KW-1185">Reference proteome</keyword>
<accession>A0ABP1ADX3</accession>
<evidence type="ECO:0000313" key="1">
    <source>
        <dbReference type="EMBL" id="CAK9860737.1"/>
    </source>
</evidence>
<name>A0ABP1ADX3_9BRYO</name>
<evidence type="ECO:0008006" key="3">
    <source>
        <dbReference type="Google" id="ProtNLM"/>
    </source>
</evidence>
<evidence type="ECO:0000313" key="2">
    <source>
        <dbReference type="Proteomes" id="UP001497522"/>
    </source>
</evidence>
<dbReference type="Proteomes" id="UP001497522">
    <property type="component" value="Chromosome 11"/>
</dbReference>
<dbReference type="EMBL" id="OZ023712">
    <property type="protein sequence ID" value="CAK9860737.1"/>
    <property type="molecule type" value="Genomic_DNA"/>
</dbReference>
<organism evidence="1 2">
    <name type="scientific">Sphagnum jensenii</name>
    <dbReference type="NCBI Taxonomy" id="128206"/>
    <lineage>
        <taxon>Eukaryota</taxon>
        <taxon>Viridiplantae</taxon>
        <taxon>Streptophyta</taxon>
        <taxon>Embryophyta</taxon>
        <taxon>Bryophyta</taxon>
        <taxon>Sphagnophytina</taxon>
        <taxon>Sphagnopsida</taxon>
        <taxon>Sphagnales</taxon>
        <taxon>Sphagnaceae</taxon>
        <taxon>Sphagnum</taxon>
    </lineage>
</organism>
<gene>
    <name evidence="1" type="ORF">CSSPJE1EN2_LOCUS3732</name>
</gene>
<protein>
    <recommendedName>
        <fullName evidence="3">Pentatricopeptide repeat-containing protein</fullName>
    </recommendedName>
</protein>
<dbReference type="InterPro" id="IPR046960">
    <property type="entry name" value="PPR_At4g14850-like_plant"/>
</dbReference>
<sequence length="116" mass="12940">MVGMFMNRSFKSVQQDVILDVVTQGASFVCLLLACSHVGLVDEGMHYYASMTAVYNVHDLCKFGISLAWSTFLAVFGHLQEAENMIKGMTSKPYVKGFTQGLQNPHCDVKMGEQFY</sequence>